<organism evidence="2 3">
    <name type="scientific">Fundicoccus ignavus</name>
    <dbReference type="NCBI Taxonomy" id="2664442"/>
    <lineage>
        <taxon>Bacteria</taxon>
        <taxon>Bacillati</taxon>
        <taxon>Bacillota</taxon>
        <taxon>Bacilli</taxon>
        <taxon>Lactobacillales</taxon>
        <taxon>Aerococcaceae</taxon>
        <taxon>Fundicoccus</taxon>
    </lineage>
</organism>
<protein>
    <submittedName>
        <fullName evidence="2">Serine/threonine protein phosphatase</fullName>
    </submittedName>
</protein>
<evidence type="ECO:0000313" key="2">
    <source>
        <dbReference type="EMBL" id="MRI85734.1"/>
    </source>
</evidence>
<dbReference type="PANTHER" id="PTHR42850">
    <property type="entry name" value="METALLOPHOSPHOESTERASE"/>
    <property type="match status" value="1"/>
</dbReference>
<name>A0A6I2GGB3_9LACT</name>
<sequence>MEAFVNNDLKEAFVIGDIHGMHTSLEEMLKNWKPDSQQLIFVGDYVDRGPNSAETLNLVRQLQLEHGAICLRGNHEEMFLAFLHNPISNWASYARNGGMETVAQLLGENKQTISQYSRIKLSRLLHEQHPWLEEWLSVLPYFVEFGDFVVVHAGLDLTLQDWRNTSSHDMVWIRQNFHEMANKTGKIIIFGHTPTMNLHHDWNATGIWHKDNKLGIDGGAVYGGSLLALEIDHHQVKKVYQVKV</sequence>
<dbReference type="InterPro" id="IPR029052">
    <property type="entry name" value="Metallo-depent_PP-like"/>
</dbReference>
<dbReference type="GO" id="GO:0016791">
    <property type="term" value="F:phosphatase activity"/>
    <property type="evidence" value="ECO:0007669"/>
    <property type="project" value="TreeGrafter"/>
</dbReference>
<dbReference type="RefSeq" id="WP_153863626.1">
    <property type="nucleotide sequence ID" value="NZ_WJQS01000006.1"/>
</dbReference>
<dbReference type="GO" id="GO:0110154">
    <property type="term" value="P:RNA decapping"/>
    <property type="evidence" value="ECO:0007669"/>
    <property type="project" value="TreeGrafter"/>
</dbReference>
<evidence type="ECO:0000313" key="3">
    <source>
        <dbReference type="Proteomes" id="UP000430975"/>
    </source>
</evidence>
<comment type="caution">
    <text evidence="2">The sequence shown here is derived from an EMBL/GenBank/DDBJ whole genome shotgun (WGS) entry which is preliminary data.</text>
</comment>
<gene>
    <name evidence="2" type="ORF">GIY09_07625</name>
</gene>
<dbReference type="AlphaFoldDB" id="A0A6I2GGB3"/>
<dbReference type="InterPro" id="IPR050126">
    <property type="entry name" value="Ap4A_hydrolase"/>
</dbReference>
<proteinExistence type="predicted"/>
<dbReference type="Pfam" id="PF00149">
    <property type="entry name" value="Metallophos"/>
    <property type="match status" value="1"/>
</dbReference>
<reference evidence="2 3" key="1">
    <citation type="submission" date="2019-11" db="EMBL/GenBank/DDBJ databases">
        <title>Characterisation of Fundicoccus ignavus gen. nov. sp. nov., a novel genus of the family Aerococcaceae isolated from bulk tank milk.</title>
        <authorList>
            <person name="Siebert A."/>
            <person name="Huptas C."/>
            <person name="Wenning M."/>
            <person name="Scherer S."/>
            <person name="Doll E.V."/>
        </authorList>
    </citation>
    <scope>NUCLEOTIDE SEQUENCE [LARGE SCALE GENOMIC DNA]</scope>
    <source>
        <strain evidence="2 3">WS4759</strain>
    </source>
</reference>
<evidence type="ECO:0000259" key="1">
    <source>
        <dbReference type="Pfam" id="PF00149"/>
    </source>
</evidence>
<dbReference type="GO" id="GO:0005737">
    <property type="term" value="C:cytoplasm"/>
    <property type="evidence" value="ECO:0007669"/>
    <property type="project" value="TreeGrafter"/>
</dbReference>
<dbReference type="CDD" id="cd00144">
    <property type="entry name" value="MPP_PPP_family"/>
    <property type="match status" value="1"/>
</dbReference>
<dbReference type="PANTHER" id="PTHR42850:SF4">
    <property type="entry name" value="ZINC-DEPENDENT ENDOPOLYPHOSPHATASE"/>
    <property type="match status" value="1"/>
</dbReference>
<accession>A0A6I2GGB3</accession>
<dbReference type="GO" id="GO:0008803">
    <property type="term" value="F:bis(5'-nucleosyl)-tetraphosphatase (symmetrical) activity"/>
    <property type="evidence" value="ECO:0007669"/>
    <property type="project" value="TreeGrafter"/>
</dbReference>
<keyword evidence="3" id="KW-1185">Reference proteome</keyword>
<dbReference type="InterPro" id="IPR006186">
    <property type="entry name" value="Ser/Thr-sp_prot-phosphatase"/>
</dbReference>
<dbReference type="SUPFAM" id="SSF56300">
    <property type="entry name" value="Metallo-dependent phosphatases"/>
    <property type="match status" value="1"/>
</dbReference>
<dbReference type="EMBL" id="WJQS01000006">
    <property type="protein sequence ID" value="MRI85734.1"/>
    <property type="molecule type" value="Genomic_DNA"/>
</dbReference>
<feature type="domain" description="Calcineurin-like phosphoesterase" evidence="1">
    <location>
        <begin position="14"/>
        <end position="212"/>
    </location>
</feature>
<dbReference type="Gene3D" id="3.60.21.10">
    <property type="match status" value="1"/>
</dbReference>
<dbReference type="InterPro" id="IPR004843">
    <property type="entry name" value="Calcineurin-like_PHP"/>
</dbReference>
<dbReference type="PRINTS" id="PR00114">
    <property type="entry name" value="STPHPHTASE"/>
</dbReference>
<dbReference type="Proteomes" id="UP000430975">
    <property type="component" value="Unassembled WGS sequence"/>
</dbReference>